<dbReference type="KEGG" id="hsr:HSBAA_44290"/>
<sequence length="302" mass="34992">MGKSLRVAMVSNNYFPFVSGVSVSVDRLRNGLHDLGHSIQLLVPRYREAWQDDKSIKRIPTLMAFGEKGEFRLTNPFSVRFRHCLRAFKPDLIHVHHPFWLGSMGLLMGRRLKVPVVYTYHTRLEHYAHFVPLPGALFRNLISHYLIKHFSNRCQGVIVPTYSAEEYLRMIGVKTPSLVQPTGIDVERFAHAEAGELEVLRKRLAIDPARKILISVSRISKEKNIGFMLEALAELQTQRHEDFHLLLIGDGPDREAIQYQIDTLKLTAWVTLVGRCRLIKWRFTITWAIYLCSLLRRKPRGW</sequence>
<feature type="domain" description="Glycosyl transferase family 1" evidence="1">
    <location>
        <begin position="200"/>
        <end position="277"/>
    </location>
</feature>
<dbReference type="PANTHER" id="PTHR45947">
    <property type="entry name" value="SULFOQUINOVOSYL TRANSFERASE SQD2"/>
    <property type="match status" value="1"/>
</dbReference>
<dbReference type="GO" id="GO:0016757">
    <property type="term" value="F:glycosyltransferase activity"/>
    <property type="evidence" value="ECO:0007669"/>
    <property type="project" value="InterPro"/>
</dbReference>
<evidence type="ECO:0008006" key="5">
    <source>
        <dbReference type="Google" id="ProtNLM"/>
    </source>
</evidence>
<dbReference type="Proteomes" id="UP000320231">
    <property type="component" value="Chromosome"/>
</dbReference>
<feature type="domain" description="Glycosyltransferase subfamily 4-like N-terminal" evidence="2">
    <location>
        <begin position="18"/>
        <end position="188"/>
    </location>
</feature>
<gene>
    <name evidence="3" type="ORF">HSBAA_44290</name>
</gene>
<dbReference type="Gene3D" id="3.40.50.2000">
    <property type="entry name" value="Glycogen Phosphorylase B"/>
    <property type="match status" value="2"/>
</dbReference>
<dbReference type="InterPro" id="IPR001296">
    <property type="entry name" value="Glyco_trans_1"/>
</dbReference>
<evidence type="ECO:0000259" key="1">
    <source>
        <dbReference type="Pfam" id="PF00534"/>
    </source>
</evidence>
<dbReference type="Pfam" id="PF13439">
    <property type="entry name" value="Glyco_transf_4"/>
    <property type="match status" value="1"/>
</dbReference>
<reference evidence="3 4" key="1">
    <citation type="journal article" date="2019" name="Microbiol. Resour. Announc.">
        <title>Complete Genome Sequence of Halomonas sulfidaeris Strain Esulfide1 Isolated from a Metal Sulfide Rock at a Depth of 2,200 Meters, Obtained Using Nanopore Sequencing.</title>
        <authorList>
            <person name="Saito M."/>
            <person name="Nishigata A."/>
            <person name="Galipon J."/>
            <person name="Arakawa K."/>
        </authorList>
    </citation>
    <scope>NUCLEOTIDE SEQUENCE [LARGE SCALE GENOMIC DNA]</scope>
    <source>
        <strain evidence="3 4">ATCC BAA-803</strain>
    </source>
</reference>
<dbReference type="InterPro" id="IPR050194">
    <property type="entry name" value="Glycosyltransferase_grp1"/>
</dbReference>
<evidence type="ECO:0000313" key="4">
    <source>
        <dbReference type="Proteomes" id="UP000320231"/>
    </source>
</evidence>
<dbReference type="AlphaFoldDB" id="A0A455UCU9"/>
<dbReference type="InterPro" id="IPR028098">
    <property type="entry name" value="Glyco_trans_4-like_N"/>
</dbReference>
<protein>
    <recommendedName>
        <fullName evidence="5">Glycosyltransferase subfamily 4-like N-terminal domain-containing protein</fullName>
    </recommendedName>
</protein>
<accession>A0A455UCU9</accession>
<organism evidence="3 4">
    <name type="scientific">Vreelandella sulfidaeris</name>
    <dbReference type="NCBI Taxonomy" id="115553"/>
    <lineage>
        <taxon>Bacteria</taxon>
        <taxon>Pseudomonadati</taxon>
        <taxon>Pseudomonadota</taxon>
        <taxon>Gammaproteobacteria</taxon>
        <taxon>Oceanospirillales</taxon>
        <taxon>Halomonadaceae</taxon>
        <taxon>Vreelandella</taxon>
    </lineage>
</organism>
<dbReference type="PANTHER" id="PTHR45947:SF3">
    <property type="entry name" value="SULFOQUINOVOSYL TRANSFERASE SQD2"/>
    <property type="match status" value="1"/>
</dbReference>
<evidence type="ECO:0000313" key="3">
    <source>
        <dbReference type="EMBL" id="BBI63123.1"/>
    </source>
</evidence>
<dbReference type="Pfam" id="PF00534">
    <property type="entry name" value="Glycos_transf_1"/>
    <property type="match status" value="1"/>
</dbReference>
<dbReference type="EMBL" id="AP019514">
    <property type="protein sequence ID" value="BBI63123.1"/>
    <property type="molecule type" value="Genomic_DNA"/>
</dbReference>
<dbReference type="SUPFAM" id="SSF53756">
    <property type="entry name" value="UDP-Glycosyltransferase/glycogen phosphorylase"/>
    <property type="match status" value="1"/>
</dbReference>
<proteinExistence type="predicted"/>
<name>A0A455UCU9_9GAMM</name>
<evidence type="ECO:0000259" key="2">
    <source>
        <dbReference type="Pfam" id="PF13439"/>
    </source>
</evidence>